<proteinExistence type="predicted"/>
<dbReference type="NCBIfam" id="NF038065">
    <property type="entry name" value="Pr6Pr"/>
    <property type="match status" value="1"/>
</dbReference>
<sequence length="268" mass="29070">MAAVMALSARSSFNAEVNGSRFYARLWHGLLAAVVAGSLVTQVVLTAQGLPGPDGVVEPVVVRFVRLFSYFTIQSNILLLIVAVTLAVNPERDGRLWRVVRLDAVLGIIITGLVYATVLAGQANPTGAGWWSNLGFHYVAPWWALLGWLLFGPRSRMDKRTLGWAVVWPVLWIGYTFAHGAVTDWYPYPFASVTDIGYGAAVRNMVFVVLIAVLFGAILWGLDRRLPGGRPVTSIPVPDARRDELVVCADPGAAGDTGVSRAGVERQR</sequence>
<evidence type="ECO:0000256" key="1">
    <source>
        <dbReference type="SAM" id="Phobius"/>
    </source>
</evidence>
<organism evidence="2 3">
    <name type="scientific">Actinoplanes siamensis</name>
    <dbReference type="NCBI Taxonomy" id="1223317"/>
    <lineage>
        <taxon>Bacteria</taxon>
        <taxon>Bacillati</taxon>
        <taxon>Actinomycetota</taxon>
        <taxon>Actinomycetes</taxon>
        <taxon>Micromonosporales</taxon>
        <taxon>Micromonosporaceae</taxon>
        <taxon>Actinoplanes</taxon>
    </lineage>
</organism>
<dbReference type="RefSeq" id="WP_239102946.1">
    <property type="nucleotide sequence ID" value="NZ_BOMW01000055.1"/>
</dbReference>
<dbReference type="EMBL" id="BOMW01000055">
    <property type="protein sequence ID" value="GIF07856.1"/>
    <property type="molecule type" value="Genomic_DNA"/>
</dbReference>
<comment type="caution">
    <text evidence="2">The sequence shown here is derived from an EMBL/GenBank/DDBJ whole genome shotgun (WGS) entry which is preliminary data.</text>
</comment>
<feature type="transmembrane region" description="Helical" evidence="1">
    <location>
        <begin position="100"/>
        <end position="118"/>
    </location>
</feature>
<evidence type="ECO:0008006" key="4">
    <source>
        <dbReference type="Google" id="ProtNLM"/>
    </source>
</evidence>
<keyword evidence="3" id="KW-1185">Reference proteome</keyword>
<feature type="transmembrane region" description="Helical" evidence="1">
    <location>
        <begin position="67"/>
        <end position="88"/>
    </location>
</feature>
<evidence type="ECO:0000313" key="3">
    <source>
        <dbReference type="Proteomes" id="UP000629619"/>
    </source>
</evidence>
<feature type="transmembrane region" description="Helical" evidence="1">
    <location>
        <begin position="130"/>
        <end position="150"/>
    </location>
</feature>
<dbReference type="Proteomes" id="UP000629619">
    <property type="component" value="Unassembled WGS sequence"/>
</dbReference>
<keyword evidence="1" id="KW-0472">Membrane</keyword>
<feature type="transmembrane region" description="Helical" evidence="1">
    <location>
        <begin position="202"/>
        <end position="222"/>
    </location>
</feature>
<gene>
    <name evidence="2" type="ORF">Asi03nite_53940</name>
</gene>
<dbReference type="InterPro" id="IPR049713">
    <property type="entry name" value="Pr6Pr-like"/>
</dbReference>
<keyword evidence="1" id="KW-1133">Transmembrane helix</keyword>
<feature type="transmembrane region" description="Helical" evidence="1">
    <location>
        <begin position="26"/>
        <end position="47"/>
    </location>
</feature>
<reference evidence="2" key="1">
    <citation type="submission" date="2021-01" db="EMBL/GenBank/DDBJ databases">
        <title>Whole genome shotgun sequence of Actinoplanes siamensis NBRC 109076.</title>
        <authorList>
            <person name="Komaki H."/>
            <person name="Tamura T."/>
        </authorList>
    </citation>
    <scope>NUCLEOTIDE SEQUENCE</scope>
    <source>
        <strain evidence="2">NBRC 109076</strain>
    </source>
</reference>
<evidence type="ECO:0000313" key="2">
    <source>
        <dbReference type="EMBL" id="GIF07856.1"/>
    </source>
</evidence>
<protein>
    <recommendedName>
        <fullName evidence="4">Pr6Pr family membrane protein</fullName>
    </recommendedName>
</protein>
<keyword evidence="1" id="KW-0812">Transmembrane</keyword>
<feature type="transmembrane region" description="Helical" evidence="1">
    <location>
        <begin position="162"/>
        <end position="182"/>
    </location>
</feature>
<accession>A0A919NB61</accession>
<name>A0A919NB61_9ACTN</name>
<dbReference type="AlphaFoldDB" id="A0A919NB61"/>